<evidence type="ECO:0000256" key="2">
    <source>
        <dbReference type="ARBA" id="ARBA00009848"/>
    </source>
</evidence>
<dbReference type="Ensembl" id="ENSSRHT00000005111.1">
    <property type="protein sequence ID" value="ENSSRHP00000004928.1"/>
    <property type="gene ID" value="ENSSRHG00000003206.1"/>
</dbReference>
<keyword evidence="4" id="KW-0812">Transmembrane</keyword>
<dbReference type="GO" id="GO:0004931">
    <property type="term" value="F:extracellularly ATP-gated monoatomic cation channel activity"/>
    <property type="evidence" value="ECO:0007669"/>
    <property type="project" value="TreeGrafter"/>
</dbReference>
<dbReference type="GO" id="GO:0005886">
    <property type="term" value="C:plasma membrane"/>
    <property type="evidence" value="ECO:0007669"/>
    <property type="project" value="TreeGrafter"/>
</dbReference>
<evidence type="ECO:0000256" key="7">
    <source>
        <dbReference type="ARBA" id="ARBA00023136"/>
    </source>
</evidence>
<keyword evidence="9" id="KW-0407">Ion channel</keyword>
<evidence type="ECO:0000256" key="1">
    <source>
        <dbReference type="ARBA" id="ARBA00004308"/>
    </source>
</evidence>
<name>A0A673FUS6_9TELE</name>
<dbReference type="Pfam" id="PF00864">
    <property type="entry name" value="P2X_receptor"/>
    <property type="match status" value="1"/>
</dbReference>
<dbReference type="Proteomes" id="UP000472270">
    <property type="component" value="Unassembled WGS sequence"/>
</dbReference>
<dbReference type="AlphaFoldDB" id="A0A673FUS6"/>
<evidence type="ECO:0000256" key="8">
    <source>
        <dbReference type="ARBA" id="ARBA00023286"/>
    </source>
</evidence>
<comment type="similarity">
    <text evidence="2">Belongs to the P2X receptor family.</text>
</comment>
<dbReference type="GO" id="GO:0098794">
    <property type="term" value="C:postsynapse"/>
    <property type="evidence" value="ECO:0007669"/>
    <property type="project" value="GOC"/>
</dbReference>
<dbReference type="InterPro" id="IPR027309">
    <property type="entry name" value="P2X_extracellular_dom_sf"/>
</dbReference>
<sequence>QVTAMPCTLLNLCEYDTQKLVKIKSVRLGIMMLWNTEYQEYDLVVSSVTTKVKGVAKITIPDIGEVVWDVVDYSGPYQGRNSFFVATNVIVTKNQKQGNCPEVNKDCEKGFSDQHSHGNVI</sequence>
<keyword evidence="11" id="KW-1185">Reference proteome</keyword>
<keyword evidence="3" id="KW-0813">Transport</keyword>
<dbReference type="GO" id="GO:0070588">
    <property type="term" value="P:calcium ion transmembrane transport"/>
    <property type="evidence" value="ECO:0007669"/>
    <property type="project" value="TreeGrafter"/>
</dbReference>
<proteinExistence type="inferred from homology"/>
<reference evidence="10" key="2">
    <citation type="submission" date="2025-09" db="UniProtKB">
        <authorList>
            <consortium name="Ensembl"/>
        </authorList>
    </citation>
    <scope>IDENTIFICATION</scope>
</reference>
<dbReference type="GO" id="GO:0012505">
    <property type="term" value="C:endomembrane system"/>
    <property type="evidence" value="ECO:0007669"/>
    <property type="project" value="UniProtKB-SubCell"/>
</dbReference>
<reference evidence="10" key="1">
    <citation type="submission" date="2025-08" db="UniProtKB">
        <authorList>
            <consortium name="Ensembl"/>
        </authorList>
    </citation>
    <scope>IDENTIFICATION</scope>
</reference>
<dbReference type="Gene3D" id="1.10.287.940">
    <property type="entry name" value="atp-gated p2x4 ion channel"/>
    <property type="match status" value="1"/>
</dbReference>
<comment type="subcellular location">
    <subcellularLocation>
        <location evidence="1">Endomembrane system</location>
    </subcellularLocation>
</comment>
<organism evidence="10 11">
    <name type="scientific">Sinocyclocheilus rhinocerous</name>
    <dbReference type="NCBI Taxonomy" id="307959"/>
    <lineage>
        <taxon>Eukaryota</taxon>
        <taxon>Metazoa</taxon>
        <taxon>Chordata</taxon>
        <taxon>Craniata</taxon>
        <taxon>Vertebrata</taxon>
        <taxon>Euteleostomi</taxon>
        <taxon>Actinopterygii</taxon>
        <taxon>Neopterygii</taxon>
        <taxon>Teleostei</taxon>
        <taxon>Ostariophysi</taxon>
        <taxon>Cypriniformes</taxon>
        <taxon>Cyprinidae</taxon>
        <taxon>Cyprininae</taxon>
        <taxon>Sinocyclocheilus</taxon>
    </lineage>
</organism>
<keyword evidence="6" id="KW-0406">Ion transport</keyword>
<evidence type="ECO:0000313" key="10">
    <source>
        <dbReference type="Ensembl" id="ENSSRHP00000004928.1"/>
    </source>
</evidence>
<keyword evidence="7" id="KW-0472">Membrane</keyword>
<dbReference type="PANTHER" id="PTHR10125">
    <property type="entry name" value="P2X PURINOCEPTOR"/>
    <property type="match status" value="1"/>
</dbReference>
<dbReference type="Gene3D" id="2.60.490.10">
    <property type="entry name" value="atp-gated p2x4 ion channel domain"/>
    <property type="match status" value="1"/>
</dbReference>
<evidence type="ECO:0000256" key="6">
    <source>
        <dbReference type="ARBA" id="ARBA00023065"/>
    </source>
</evidence>
<accession>A0A673FUS6</accession>
<protein>
    <submittedName>
        <fullName evidence="10">Uncharacterized protein</fullName>
    </submittedName>
</protein>
<evidence type="ECO:0000256" key="3">
    <source>
        <dbReference type="ARBA" id="ARBA00022448"/>
    </source>
</evidence>
<evidence type="ECO:0000256" key="5">
    <source>
        <dbReference type="ARBA" id="ARBA00022989"/>
    </source>
</evidence>
<evidence type="ECO:0000256" key="9">
    <source>
        <dbReference type="ARBA" id="ARBA00023303"/>
    </source>
</evidence>
<evidence type="ECO:0000313" key="11">
    <source>
        <dbReference type="Proteomes" id="UP000472270"/>
    </source>
</evidence>
<keyword evidence="8" id="KW-1071">Ligand-gated ion channel</keyword>
<dbReference type="InterPro" id="IPR059116">
    <property type="entry name" value="P2X_receptor"/>
</dbReference>
<evidence type="ECO:0000256" key="4">
    <source>
        <dbReference type="ARBA" id="ARBA00022692"/>
    </source>
</evidence>
<dbReference type="PANTHER" id="PTHR10125:SF13">
    <property type="entry name" value="P2X PURINOCEPTOR 7"/>
    <property type="match status" value="1"/>
</dbReference>
<keyword evidence="5" id="KW-1133">Transmembrane helix</keyword>